<accession>A0A6L2P4K3</accession>
<sequence length="226" mass="24600">MGSEVTQTKSNLFLNELDVGVTKTIVVMVCRIWDNDVIGHYLSTDFIVSDATNWGKFIIVSLLMVPPPVAAPNDPTIWIHLLEGVITAKGLDKAKIVRILAGQLITVLLEGVITAKGLDKAKIVRILAGQLITVVAMADASSLFDFVIIYTAMILQELDATSFKDFSSREWQIGVDPKKAVFNELRFVTVYSSPAKTKLLDAVEATTSIMVLLDDPEGINSVGFSS</sequence>
<name>A0A6L2P4K3_TANCI</name>
<dbReference type="EMBL" id="BKCJ010010835">
    <property type="protein sequence ID" value="GEU93360.1"/>
    <property type="molecule type" value="Genomic_DNA"/>
</dbReference>
<protein>
    <submittedName>
        <fullName evidence="1">Uncharacterized protein</fullName>
    </submittedName>
</protein>
<proteinExistence type="predicted"/>
<evidence type="ECO:0000313" key="1">
    <source>
        <dbReference type="EMBL" id="GEU93360.1"/>
    </source>
</evidence>
<comment type="caution">
    <text evidence="1">The sequence shown here is derived from an EMBL/GenBank/DDBJ whole genome shotgun (WGS) entry which is preliminary data.</text>
</comment>
<dbReference type="AlphaFoldDB" id="A0A6L2P4K3"/>
<organism evidence="1">
    <name type="scientific">Tanacetum cinerariifolium</name>
    <name type="common">Dalmatian daisy</name>
    <name type="synonym">Chrysanthemum cinerariifolium</name>
    <dbReference type="NCBI Taxonomy" id="118510"/>
    <lineage>
        <taxon>Eukaryota</taxon>
        <taxon>Viridiplantae</taxon>
        <taxon>Streptophyta</taxon>
        <taxon>Embryophyta</taxon>
        <taxon>Tracheophyta</taxon>
        <taxon>Spermatophyta</taxon>
        <taxon>Magnoliopsida</taxon>
        <taxon>eudicotyledons</taxon>
        <taxon>Gunneridae</taxon>
        <taxon>Pentapetalae</taxon>
        <taxon>asterids</taxon>
        <taxon>campanulids</taxon>
        <taxon>Asterales</taxon>
        <taxon>Asteraceae</taxon>
        <taxon>Asteroideae</taxon>
        <taxon>Anthemideae</taxon>
        <taxon>Anthemidinae</taxon>
        <taxon>Tanacetum</taxon>
    </lineage>
</organism>
<gene>
    <name evidence="1" type="ORF">Tci_065338</name>
</gene>
<reference evidence="1" key="1">
    <citation type="journal article" date="2019" name="Sci. Rep.">
        <title>Draft genome of Tanacetum cinerariifolium, the natural source of mosquito coil.</title>
        <authorList>
            <person name="Yamashiro T."/>
            <person name="Shiraishi A."/>
            <person name="Satake H."/>
            <person name="Nakayama K."/>
        </authorList>
    </citation>
    <scope>NUCLEOTIDE SEQUENCE</scope>
</reference>